<protein>
    <submittedName>
        <fullName evidence="2">Uncharacterized protein</fullName>
    </submittedName>
</protein>
<evidence type="ECO:0000256" key="1">
    <source>
        <dbReference type="SAM" id="MobiDB-lite"/>
    </source>
</evidence>
<feature type="region of interest" description="Disordered" evidence="1">
    <location>
        <begin position="1"/>
        <end position="61"/>
    </location>
</feature>
<gene>
    <name evidence="2" type="ORF">FRX31_028313</name>
</gene>
<sequence>MINEPQEIPTMQRQRGRPYDSLINQSGLTKDKGKSKVINEMEEKSRPFKKRKNSSDSSTMNCATNEKLMHTSVANTESGGIVTHDDFGTHESRASVDTQTGLGLGADEHRNISMLLPPIANSIHQ</sequence>
<dbReference type="EMBL" id="JABWDY010035231">
    <property type="protein sequence ID" value="KAF5182100.1"/>
    <property type="molecule type" value="Genomic_DNA"/>
</dbReference>
<feature type="compositionally biased region" description="Basic and acidic residues" evidence="1">
    <location>
        <begin position="29"/>
        <end position="46"/>
    </location>
</feature>
<evidence type="ECO:0000313" key="3">
    <source>
        <dbReference type="Proteomes" id="UP000554482"/>
    </source>
</evidence>
<dbReference type="Proteomes" id="UP000554482">
    <property type="component" value="Unassembled WGS sequence"/>
</dbReference>
<comment type="caution">
    <text evidence="2">The sequence shown here is derived from an EMBL/GenBank/DDBJ whole genome shotgun (WGS) entry which is preliminary data.</text>
</comment>
<dbReference type="AlphaFoldDB" id="A0A7J6VCZ7"/>
<organism evidence="2 3">
    <name type="scientific">Thalictrum thalictroides</name>
    <name type="common">Rue-anemone</name>
    <name type="synonym">Anemone thalictroides</name>
    <dbReference type="NCBI Taxonomy" id="46969"/>
    <lineage>
        <taxon>Eukaryota</taxon>
        <taxon>Viridiplantae</taxon>
        <taxon>Streptophyta</taxon>
        <taxon>Embryophyta</taxon>
        <taxon>Tracheophyta</taxon>
        <taxon>Spermatophyta</taxon>
        <taxon>Magnoliopsida</taxon>
        <taxon>Ranunculales</taxon>
        <taxon>Ranunculaceae</taxon>
        <taxon>Thalictroideae</taxon>
        <taxon>Thalictrum</taxon>
    </lineage>
</organism>
<evidence type="ECO:0000313" key="2">
    <source>
        <dbReference type="EMBL" id="KAF5182100.1"/>
    </source>
</evidence>
<name>A0A7J6VCZ7_THATH</name>
<keyword evidence="3" id="KW-1185">Reference proteome</keyword>
<reference evidence="2 3" key="1">
    <citation type="submission" date="2020-06" db="EMBL/GenBank/DDBJ databases">
        <title>Transcriptomic and genomic resources for Thalictrum thalictroides and T. hernandezii: Facilitating candidate gene discovery in an emerging model plant lineage.</title>
        <authorList>
            <person name="Arias T."/>
            <person name="Riano-Pachon D.M."/>
            <person name="Di Stilio V.S."/>
        </authorList>
    </citation>
    <scope>NUCLEOTIDE SEQUENCE [LARGE SCALE GENOMIC DNA]</scope>
    <source>
        <strain evidence="3">cv. WT478/WT964</strain>
        <tissue evidence="2">Leaves</tissue>
    </source>
</reference>
<accession>A0A7J6VCZ7</accession>
<feature type="non-terminal residue" evidence="2">
    <location>
        <position position="1"/>
    </location>
</feature>
<proteinExistence type="predicted"/>